<dbReference type="GO" id="GO:0120230">
    <property type="term" value="F:recombinase activator activity"/>
    <property type="evidence" value="ECO:0007669"/>
    <property type="project" value="TreeGrafter"/>
</dbReference>
<reference evidence="10" key="2">
    <citation type="submission" date="2015-01" db="EMBL/GenBank/DDBJ databases">
        <title>Evolutionary Origins and Diversification of the Mycorrhizal Mutualists.</title>
        <authorList>
            <consortium name="DOE Joint Genome Institute"/>
            <consortium name="Mycorrhizal Genomics Consortium"/>
            <person name="Kohler A."/>
            <person name="Kuo A."/>
            <person name="Nagy L.G."/>
            <person name="Floudas D."/>
            <person name="Copeland A."/>
            <person name="Barry K.W."/>
            <person name="Cichocki N."/>
            <person name="Veneault-Fourrey C."/>
            <person name="LaButti K."/>
            <person name="Lindquist E.A."/>
            <person name="Lipzen A."/>
            <person name="Lundell T."/>
            <person name="Morin E."/>
            <person name="Murat C."/>
            <person name="Riley R."/>
            <person name="Ohm R."/>
            <person name="Sun H."/>
            <person name="Tunlid A."/>
            <person name="Henrissat B."/>
            <person name="Grigoriev I.V."/>
            <person name="Hibbett D.S."/>
            <person name="Martin F."/>
        </authorList>
    </citation>
    <scope>NUCLEOTIDE SEQUENCE [LARGE SCALE GENOMIC DNA]</scope>
    <source>
        <strain evidence="10">441</strain>
    </source>
</reference>
<evidence type="ECO:0000256" key="4">
    <source>
        <dbReference type="ARBA" id="ARBA00023242"/>
    </source>
</evidence>
<feature type="region of interest" description="Disordered" evidence="7">
    <location>
        <begin position="222"/>
        <end position="241"/>
    </location>
</feature>
<protein>
    <recommendedName>
        <fullName evidence="8">Homologous-pairing protein 2 winged helix domain-containing protein</fullName>
    </recommendedName>
</protein>
<dbReference type="AlphaFoldDB" id="A0A0C9ZGD2"/>
<dbReference type="GO" id="GO:0007129">
    <property type="term" value="P:homologous chromosome pairing at meiosis"/>
    <property type="evidence" value="ECO:0007669"/>
    <property type="project" value="TreeGrafter"/>
</dbReference>
<evidence type="ECO:0000313" key="9">
    <source>
        <dbReference type="EMBL" id="KIK21527.1"/>
    </source>
</evidence>
<dbReference type="InterPro" id="IPR036388">
    <property type="entry name" value="WH-like_DNA-bd_sf"/>
</dbReference>
<dbReference type="GO" id="GO:0003690">
    <property type="term" value="F:double-stranded DNA binding"/>
    <property type="evidence" value="ECO:0007669"/>
    <property type="project" value="TreeGrafter"/>
</dbReference>
<evidence type="ECO:0000256" key="7">
    <source>
        <dbReference type="SAM" id="MobiDB-lite"/>
    </source>
</evidence>
<accession>A0A0C9ZGD2</accession>
<dbReference type="GO" id="GO:0000709">
    <property type="term" value="P:meiotic joint molecule formation"/>
    <property type="evidence" value="ECO:0007669"/>
    <property type="project" value="TreeGrafter"/>
</dbReference>
<proteinExistence type="inferred from homology"/>
<feature type="domain" description="Homologous-pairing protein 2 winged helix" evidence="8">
    <location>
        <begin position="17"/>
        <end position="78"/>
    </location>
</feature>
<dbReference type="GO" id="GO:0010774">
    <property type="term" value="P:meiotic strand invasion involved in reciprocal meiotic recombination"/>
    <property type="evidence" value="ECO:0007669"/>
    <property type="project" value="TreeGrafter"/>
</dbReference>
<dbReference type="STRING" id="765257.A0A0C9ZGD2"/>
<dbReference type="Proteomes" id="UP000054018">
    <property type="component" value="Unassembled WGS sequence"/>
</dbReference>
<evidence type="ECO:0000256" key="2">
    <source>
        <dbReference type="ARBA" id="ARBA00007922"/>
    </source>
</evidence>
<comment type="subcellular location">
    <subcellularLocation>
        <location evidence="1">Nucleus</location>
    </subcellularLocation>
</comment>
<dbReference type="InterPro" id="IPR010776">
    <property type="entry name" value="Hop2_WH_dom"/>
</dbReference>
<evidence type="ECO:0000256" key="6">
    <source>
        <dbReference type="SAM" id="Coils"/>
    </source>
</evidence>
<reference evidence="9 10" key="1">
    <citation type="submission" date="2014-04" db="EMBL/GenBank/DDBJ databases">
        <authorList>
            <consortium name="DOE Joint Genome Institute"/>
            <person name="Kuo A."/>
            <person name="Kohler A."/>
            <person name="Costa M.D."/>
            <person name="Nagy L.G."/>
            <person name="Floudas D."/>
            <person name="Copeland A."/>
            <person name="Barry K.W."/>
            <person name="Cichocki N."/>
            <person name="Veneault-Fourrey C."/>
            <person name="LaButti K."/>
            <person name="Lindquist E.A."/>
            <person name="Lipzen A."/>
            <person name="Lundell T."/>
            <person name="Morin E."/>
            <person name="Murat C."/>
            <person name="Sun H."/>
            <person name="Tunlid A."/>
            <person name="Henrissat B."/>
            <person name="Grigoriev I.V."/>
            <person name="Hibbett D.S."/>
            <person name="Martin F."/>
            <person name="Nordberg H.P."/>
            <person name="Cantor M.N."/>
            <person name="Hua S.X."/>
        </authorList>
    </citation>
    <scope>NUCLEOTIDE SEQUENCE [LARGE SCALE GENOMIC DNA]</scope>
    <source>
        <strain evidence="9 10">441</strain>
    </source>
</reference>
<keyword evidence="4" id="KW-0539">Nucleus</keyword>
<keyword evidence="10" id="KW-1185">Reference proteome</keyword>
<dbReference type="GO" id="GO:0000794">
    <property type="term" value="C:condensed nuclear chromosome"/>
    <property type="evidence" value="ECO:0007669"/>
    <property type="project" value="TreeGrafter"/>
</dbReference>
<evidence type="ECO:0000259" key="8">
    <source>
        <dbReference type="Pfam" id="PF07106"/>
    </source>
</evidence>
<evidence type="ECO:0000256" key="5">
    <source>
        <dbReference type="ARBA" id="ARBA00023254"/>
    </source>
</evidence>
<name>A0A0C9ZGD2_9AGAM</name>
<comment type="similarity">
    <text evidence="2">Belongs to the HOP2 family.</text>
</comment>
<dbReference type="PANTHER" id="PTHR15938">
    <property type="entry name" value="TBP-1 INTERACTING PROTEIN"/>
    <property type="match status" value="1"/>
</dbReference>
<keyword evidence="5" id="KW-0469">Meiosis</keyword>
<dbReference type="EMBL" id="KN833751">
    <property type="protein sequence ID" value="KIK21527.1"/>
    <property type="molecule type" value="Genomic_DNA"/>
</dbReference>
<dbReference type="Pfam" id="PF07106">
    <property type="entry name" value="WHD_TBPIP"/>
    <property type="match status" value="1"/>
</dbReference>
<feature type="coiled-coil region" evidence="6">
    <location>
        <begin position="90"/>
        <end position="124"/>
    </location>
</feature>
<dbReference type="HOGENOM" id="CLU_063266_2_1_1"/>
<organism evidence="9 10">
    <name type="scientific">Pisolithus microcarpus 441</name>
    <dbReference type="NCBI Taxonomy" id="765257"/>
    <lineage>
        <taxon>Eukaryota</taxon>
        <taxon>Fungi</taxon>
        <taxon>Dikarya</taxon>
        <taxon>Basidiomycota</taxon>
        <taxon>Agaricomycotina</taxon>
        <taxon>Agaricomycetes</taxon>
        <taxon>Agaricomycetidae</taxon>
        <taxon>Boletales</taxon>
        <taxon>Sclerodermatineae</taxon>
        <taxon>Pisolithaceae</taxon>
        <taxon>Pisolithus</taxon>
    </lineage>
</organism>
<keyword evidence="3" id="KW-0233">DNA recombination</keyword>
<dbReference type="PANTHER" id="PTHR15938:SF0">
    <property type="entry name" value="HOMOLOGOUS-PAIRING PROTEIN 2 HOMOLOG"/>
    <property type="match status" value="1"/>
</dbReference>
<evidence type="ECO:0000256" key="1">
    <source>
        <dbReference type="ARBA" id="ARBA00004123"/>
    </source>
</evidence>
<evidence type="ECO:0000256" key="3">
    <source>
        <dbReference type="ARBA" id="ARBA00023172"/>
    </source>
</evidence>
<keyword evidence="6" id="KW-0175">Coiled coil</keyword>
<gene>
    <name evidence="9" type="ORF">PISMIDRAFT_12275</name>
</gene>
<dbReference type="GO" id="GO:0120231">
    <property type="term" value="C:DNA recombinase auxiliary factor complex"/>
    <property type="evidence" value="ECO:0007669"/>
    <property type="project" value="TreeGrafter"/>
</dbReference>
<evidence type="ECO:0000313" key="10">
    <source>
        <dbReference type="Proteomes" id="UP000054018"/>
    </source>
</evidence>
<dbReference type="OrthoDB" id="272266at2759"/>
<dbReference type="Gene3D" id="1.10.10.10">
    <property type="entry name" value="Winged helix-like DNA-binding domain superfamily/Winged helix DNA-binding domain"/>
    <property type="match status" value="1"/>
</dbReference>
<sequence>MASKAKNPDVKVLKGQEAEDAVLQYMKKMNRPFGAVDISANLKGAVPKALTAKILVALAEKGEIVQKAYGKTSFYVVNQAKVETLPQEELRALEAECKSVEDDNAALSAQVKQLTAELAKLKSTPTDSEVDEQLAQAEVTSQRLQESLAPLRTGQPLTSAEDMAQVDADWLRWRSEWVRRRKIFSTFWQLATDALSPRDAVALAEDLGIEYDRPEHVELEKGPLCAPVPSSNRMNLKRKRE</sequence>